<dbReference type="Pfam" id="PF01521">
    <property type="entry name" value="Fe-S_biosyn"/>
    <property type="match status" value="1"/>
</dbReference>
<evidence type="ECO:0000259" key="2">
    <source>
        <dbReference type="Pfam" id="PF01521"/>
    </source>
</evidence>
<dbReference type="eggNOG" id="COG0316">
    <property type="taxonomic scope" value="Bacteria"/>
</dbReference>
<reference evidence="3 4" key="1">
    <citation type="submission" date="2014-07" db="EMBL/GenBank/DDBJ databases">
        <title>Genome of Chryseobacterium luteum DSM 18605.</title>
        <authorList>
            <person name="Stropko S.J."/>
            <person name="Pipes S.E."/>
            <person name="Newman J.D."/>
        </authorList>
    </citation>
    <scope>NUCLEOTIDE SEQUENCE [LARGE SCALE GENOMIC DNA]</scope>
    <source>
        <strain evidence="3 4">DSM 18605</strain>
    </source>
</reference>
<dbReference type="PANTHER" id="PTHR10072:SF41">
    <property type="entry name" value="IRON-SULFUR CLUSTER ASSEMBLY 1 HOMOLOG, MITOCHONDRIAL"/>
    <property type="match status" value="1"/>
</dbReference>
<sequence length="109" mass="11737">MIKVSDHAKAKAIQLMTEDGFNAAEDYIRVGVKSGGCSGLEYVLGFDNKKTDADQVFEDNEIKIVIDKKSILYLAGTTLEYSGGLNGKGFVFNNPNASRTCGCGESFSL</sequence>
<dbReference type="STRING" id="421531.IX38_00835"/>
<dbReference type="Proteomes" id="UP000028703">
    <property type="component" value="Unassembled WGS sequence"/>
</dbReference>
<dbReference type="RefSeq" id="WP_034700957.1">
    <property type="nucleotide sequence ID" value="NZ_JPRO01000001.1"/>
</dbReference>
<dbReference type="PANTHER" id="PTHR10072">
    <property type="entry name" value="IRON-SULFUR CLUSTER ASSEMBLY PROTEIN"/>
    <property type="match status" value="1"/>
</dbReference>
<dbReference type="InterPro" id="IPR050322">
    <property type="entry name" value="Fe-S_cluster_asmbl/transfer"/>
</dbReference>
<dbReference type="AlphaFoldDB" id="A0A085ZXD1"/>
<evidence type="ECO:0000313" key="4">
    <source>
        <dbReference type="Proteomes" id="UP000028703"/>
    </source>
</evidence>
<keyword evidence="4" id="KW-1185">Reference proteome</keyword>
<dbReference type="OrthoDB" id="9801228at2"/>
<protein>
    <submittedName>
        <fullName evidence="3">[Fe-S]-binding protein</fullName>
    </submittedName>
</protein>
<accession>A0A085ZXD1</accession>
<dbReference type="InterPro" id="IPR000361">
    <property type="entry name" value="ATAP_core_dom"/>
</dbReference>
<name>A0A085ZXD1_9FLAO</name>
<dbReference type="InterPro" id="IPR017870">
    <property type="entry name" value="FeS_cluster_insertion_CS"/>
</dbReference>
<dbReference type="NCBIfam" id="TIGR00049">
    <property type="entry name" value="iron-sulfur cluster assembly accessory protein"/>
    <property type="match status" value="1"/>
</dbReference>
<dbReference type="SUPFAM" id="SSF89360">
    <property type="entry name" value="HesB-like domain"/>
    <property type="match status" value="1"/>
</dbReference>
<comment type="caution">
    <text evidence="3">The sequence shown here is derived from an EMBL/GenBank/DDBJ whole genome shotgun (WGS) entry which is preliminary data.</text>
</comment>
<dbReference type="GO" id="GO:0016226">
    <property type="term" value="P:iron-sulfur cluster assembly"/>
    <property type="evidence" value="ECO:0007669"/>
    <property type="project" value="InterPro"/>
</dbReference>
<organism evidence="3 4">
    <name type="scientific">Chryseobacterium luteum</name>
    <dbReference type="NCBI Taxonomy" id="421531"/>
    <lineage>
        <taxon>Bacteria</taxon>
        <taxon>Pseudomonadati</taxon>
        <taxon>Bacteroidota</taxon>
        <taxon>Flavobacteriia</taxon>
        <taxon>Flavobacteriales</taxon>
        <taxon>Weeksellaceae</taxon>
        <taxon>Chryseobacterium group</taxon>
        <taxon>Chryseobacterium</taxon>
    </lineage>
</organism>
<dbReference type="GO" id="GO:0005737">
    <property type="term" value="C:cytoplasm"/>
    <property type="evidence" value="ECO:0007669"/>
    <property type="project" value="TreeGrafter"/>
</dbReference>
<proteinExistence type="inferred from homology"/>
<dbReference type="InterPro" id="IPR016092">
    <property type="entry name" value="ATAP"/>
</dbReference>
<dbReference type="GO" id="GO:0051537">
    <property type="term" value="F:2 iron, 2 sulfur cluster binding"/>
    <property type="evidence" value="ECO:0007669"/>
    <property type="project" value="TreeGrafter"/>
</dbReference>
<evidence type="ECO:0000313" key="3">
    <source>
        <dbReference type="EMBL" id="KFF09095.1"/>
    </source>
</evidence>
<gene>
    <name evidence="3" type="ORF">IX38_00835</name>
</gene>
<dbReference type="InterPro" id="IPR035903">
    <property type="entry name" value="HesB-like_dom_sf"/>
</dbReference>
<dbReference type="EMBL" id="JPRO01000001">
    <property type="protein sequence ID" value="KFF09095.1"/>
    <property type="molecule type" value="Genomic_DNA"/>
</dbReference>
<dbReference type="PROSITE" id="PS01152">
    <property type="entry name" value="HESB"/>
    <property type="match status" value="1"/>
</dbReference>
<dbReference type="Gene3D" id="2.60.300.12">
    <property type="entry name" value="HesB-like domain"/>
    <property type="match status" value="1"/>
</dbReference>
<feature type="domain" description="Core" evidence="2">
    <location>
        <begin position="2"/>
        <end position="105"/>
    </location>
</feature>
<comment type="similarity">
    <text evidence="1">Belongs to the HesB/IscA family.</text>
</comment>
<evidence type="ECO:0000256" key="1">
    <source>
        <dbReference type="ARBA" id="ARBA00006718"/>
    </source>
</evidence>